<evidence type="ECO:0000256" key="4">
    <source>
        <dbReference type="ARBA" id="ARBA00023136"/>
    </source>
</evidence>
<keyword evidence="5 6" id="KW-0968">Cytoplasmic vesicle</keyword>
<keyword evidence="3 6" id="KW-1133">Transmembrane helix</keyword>
<dbReference type="GO" id="GO:0005789">
    <property type="term" value="C:endoplasmic reticulum membrane"/>
    <property type="evidence" value="ECO:0007669"/>
    <property type="project" value="UniProtKB-SubCell"/>
</dbReference>
<dbReference type="GO" id="GO:0070072">
    <property type="term" value="P:vacuolar proton-transporting V-type ATPase complex assembly"/>
    <property type="evidence" value="ECO:0007669"/>
    <property type="project" value="UniProtKB-UniRule"/>
</dbReference>
<keyword evidence="8" id="KW-1185">Reference proteome</keyword>
<dbReference type="OrthoDB" id="160405at2759"/>
<evidence type="ECO:0000256" key="5">
    <source>
        <dbReference type="ARBA" id="ARBA00023329"/>
    </source>
</evidence>
<evidence type="ECO:0000256" key="2">
    <source>
        <dbReference type="ARBA" id="ARBA00022824"/>
    </source>
</evidence>
<feature type="transmembrane region" description="Helical" evidence="6">
    <location>
        <begin position="21"/>
        <end position="42"/>
    </location>
</feature>
<comment type="caution">
    <text evidence="6">Lacks conserved residue(s) required for the propagation of feature annotation.</text>
</comment>
<keyword evidence="1 6" id="KW-0812">Transmembrane</keyword>
<feature type="transmembrane region" description="Helical" evidence="6">
    <location>
        <begin position="57"/>
        <end position="77"/>
    </location>
</feature>
<organism evidence="7 8">
    <name type="scientific">Paraglomus occultum</name>
    <dbReference type="NCBI Taxonomy" id="144539"/>
    <lineage>
        <taxon>Eukaryota</taxon>
        <taxon>Fungi</taxon>
        <taxon>Fungi incertae sedis</taxon>
        <taxon>Mucoromycota</taxon>
        <taxon>Glomeromycotina</taxon>
        <taxon>Glomeromycetes</taxon>
        <taxon>Paraglomerales</taxon>
        <taxon>Paraglomeraceae</taxon>
        <taxon>Paraglomus</taxon>
    </lineage>
</organism>
<sequence length="93" mass="10387">MSTSKASKSVPFQGHEVSRNVVVKLYIHTVLMVILPIATYFYTSNYYYDGDSRTTKAAISAVVVANLVVFSFIITAFTEDVGDEKEDVRLKND</sequence>
<keyword evidence="2 6" id="KW-0256">Endoplasmic reticulum</keyword>
<dbReference type="InterPro" id="IPR019013">
    <property type="entry name" value="Vma21"/>
</dbReference>
<gene>
    <name evidence="7" type="ORF">POCULU_LOCUS1096</name>
</gene>
<evidence type="ECO:0000313" key="7">
    <source>
        <dbReference type="EMBL" id="CAG8472125.1"/>
    </source>
</evidence>
<evidence type="ECO:0000313" key="8">
    <source>
        <dbReference type="Proteomes" id="UP000789572"/>
    </source>
</evidence>
<name>A0A9N8W4T5_9GLOM</name>
<dbReference type="HAMAP" id="MF_03058">
    <property type="entry name" value="VMA21"/>
    <property type="match status" value="1"/>
</dbReference>
<evidence type="ECO:0000256" key="3">
    <source>
        <dbReference type="ARBA" id="ARBA00022989"/>
    </source>
</evidence>
<dbReference type="Proteomes" id="UP000789572">
    <property type="component" value="Unassembled WGS sequence"/>
</dbReference>
<dbReference type="PANTHER" id="PTHR31792">
    <property type="entry name" value="VACUOLAR ATPASE ASSEMBLY INTEGRAL MEMBRANE PROTEIN VMA21"/>
    <property type="match status" value="1"/>
</dbReference>
<accession>A0A9N8W4T5</accession>
<reference evidence="7" key="1">
    <citation type="submission" date="2021-06" db="EMBL/GenBank/DDBJ databases">
        <authorList>
            <person name="Kallberg Y."/>
            <person name="Tangrot J."/>
            <person name="Rosling A."/>
        </authorList>
    </citation>
    <scope>NUCLEOTIDE SEQUENCE</scope>
    <source>
        <strain evidence="7">IA702</strain>
    </source>
</reference>
<dbReference type="PANTHER" id="PTHR31792:SF3">
    <property type="entry name" value="VACUOLAR ATPASE ASSEMBLY INTEGRAL MEMBRANE PROTEIN VMA21"/>
    <property type="match status" value="1"/>
</dbReference>
<dbReference type="AlphaFoldDB" id="A0A9N8W4T5"/>
<protein>
    <submittedName>
        <fullName evidence="7">1208_t:CDS:1</fullName>
    </submittedName>
</protein>
<comment type="subcellular location">
    <subcellularLocation>
        <location evidence="6">Endoplasmic reticulum membrane</location>
        <topology evidence="6">Multi-pass membrane protein</topology>
    </subcellularLocation>
    <subcellularLocation>
        <location evidence="6">Endoplasmic reticulum-Golgi intermediate compartment membrane</location>
        <topology evidence="6">Multi-pass membrane protein</topology>
    </subcellularLocation>
    <subcellularLocation>
        <location evidence="6">Cytoplasmic vesicle</location>
        <location evidence="6">COPII-coated vesicle membrane</location>
        <topology evidence="6">Multi-pass membrane protein</topology>
    </subcellularLocation>
</comment>
<evidence type="ECO:0000256" key="6">
    <source>
        <dbReference type="HAMAP-Rule" id="MF_03058"/>
    </source>
</evidence>
<keyword evidence="4 6" id="KW-0472">Membrane</keyword>
<dbReference type="GO" id="GO:0033116">
    <property type="term" value="C:endoplasmic reticulum-Golgi intermediate compartment membrane"/>
    <property type="evidence" value="ECO:0007669"/>
    <property type="project" value="UniProtKB-SubCell"/>
</dbReference>
<comment type="function">
    <text evidence="6">Required for the assembly of the V0 complex of the vacuolar ATPase (V-ATPase) in the endoplasmic reticulum.</text>
</comment>
<comment type="caution">
    <text evidence="7">The sequence shown here is derived from an EMBL/GenBank/DDBJ whole genome shotgun (WGS) entry which is preliminary data.</text>
</comment>
<dbReference type="GO" id="GO:0012507">
    <property type="term" value="C:ER to Golgi transport vesicle membrane"/>
    <property type="evidence" value="ECO:0007669"/>
    <property type="project" value="UniProtKB-SubCell"/>
</dbReference>
<comment type="similarity">
    <text evidence="6">Belongs to the VMA21 family.</text>
</comment>
<proteinExistence type="inferred from homology"/>
<dbReference type="EMBL" id="CAJVPJ010000072">
    <property type="protein sequence ID" value="CAG8472125.1"/>
    <property type="molecule type" value="Genomic_DNA"/>
</dbReference>
<evidence type="ECO:0000256" key="1">
    <source>
        <dbReference type="ARBA" id="ARBA00022692"/>
    </source>
</evidence>
<dbReference type="Pfam" id="PF09446">
    <property type="entry name" value="VMA21"/>
    <property type="match status" value="1"/>
</dbReference>